<dbReference type="Gene3D" id="4.10.60.10">
    <property type="entry name" value="Zinc finger, CCHC-type"/>
    <property type="match status" value="1"/>
</dbReference>
<dbReference type="AlphaFoldDB" id="A0A6C0H9U1"/>
<dbReference type="GO" id="GO:0003676">
    <property type="term" value="F:nucleic acid binding"/>
    <property type="evidence" value="ECO:0007669"/>
    <property type="project" value="InterPro"/>
</dbReference>
<evidence type="ECO:0000259" key="1">
    <source>
        <dbReference type="PROSITE" id="PS50158"/>
    </source>
</evidence>
<dbReference type="InterPro" id="IPR036875">
    <property type="entry name" value="Znf_CCHC_sf"/>
</dbReference>
<protein>
    <recommendedName>
        <fullName evidence="1">CCHC-type domain-containing protein</fullName>
    </recommendedName>
</protein>
<reference evidence="2" key="1">
    <citation type="journal article" date="2020" name="Nature">
        <title>Giant virus diversity and host interactions through global metagenomics.</title>
        <authorList>
            <person name="Schulz F."/>
            <person name="Roux S."/>
            <person name="Paez-Espino D."/>
            <person name="Jungbluth S."/>
            <person name="Walsh D.A."/>
            <person name="Denef V.J."/>
            <person name="McMahon K.D."/>
            <person name="Konstantinidis K.T."/>
            <person name="Eloe-Fadrosh E.A."/>
            <person name="Kyrpides N.C."/>
            <person name="Woyke T."/>
        </authorList>
    </citation>
    <scope>NUCLEOTIDE SEQUENCE</scope>
    <source>
        <strain evidence="2">GVMAG-M-3300023179-86</strain>
    </source>
</reference>
<proteinExistence type="predicted"/>
<dbReference type="PROSITE" id="PS50158">
    <property type="entry name" value="ZF_CCHC"/>
    <property type="match status" value="1"/>
</dbReference>
<evidence type="ECO:0000313" key="2">
    <source>
        <dbReference type="EMBL" id="QHT77348.1"/>
    </source>
</evidence>
<dbReference type="GO" id="GO:0008270">
    <property type="term" value="F:zinc ion binding"/>
    <property type="evidence" value="ECO:0007669"/>
    <property type="project" value="InterPro"/>
</dbReference>
<dbReference type="SMART" id="SM00343">
    <property type="entry name" value="ZnF_C2HC"/>
    <property type="match status" value="1"/>
</dbReference>
<dbReference type="SUPFAM" id="SSF57756">
    <property type="entry name" value="Retrovirus zinc finger-like domains"/>
    <property type="match status" value="1"/>
</dbReference>
<feature type="domain" description="CCHC-type" evidence="1">
    <location>
        <begin position="15"/>
        <end position="31"/>
    </location>
</feature>
<name>A0A6C0H9U1_9ZZZZ</name>
<organism evidence="2">
    <name type="scientific">viral metagenome</name>
    <dbReference type="NCBI Taxonomy" id="1070528"/>
    <lineage>
        <taxon>unclassified sequences</taxon>
        <taxon>metagenomes</taxon>
        <taxon>organismal metagenomes</taxon>
    </lineage>
</organism>
<accession>A0A6C0H9U1</accession>
<sequence>MIVKNNTNKKYWIIKCTKCGKPGHWSHQCKK</sequence>
<dbReference type="InterPro" id="IPR001878">
    <property type="entry name" value="Znf_CCHC"/>
</dbReference>
<dbReference type="Pfam" id="PF00098">
    <property type="entry name" value="zf-CCHC"/>
    <property type="match status" value="1"/>
</dbReference>
<dbReference type="EMBL" id="MN739917">
    <property type="protein sequence ID" value="QHT77348.1"/>
    <property type="molecule type" value="Genomic_DNA"/>
</dbReference>